<evidence type="ECO:0000256" key="2">
    <source>
        <dbReference type="PROSITE-ProRule" id="PRU00335"/>
    </source>
</evidence>
<accession>A0ABR9APW0</accession>
<organism evidence="4 5">
    <name type="scientific">Echinicola arenosa</name>
    <dbReference type="NCBI Taxonomy" id="2774144"/>
    <lineage>
        <taxon>Bacteria</taxon>
        <taxon>Pseudomonadati</taxon>
        <taxon>Bacteroidota</taxon>
        <taxon>Cytophagia</taxon>
        <taxon>Cytophagales</taxon>
        <taxon>Cyclobacteriaceae</taxon>
        <taxon>Echinicola</taxon>
    </lineage>
</organism>
<protein>
    <submittedName>
        <fullName evidence="4">TetR/AcrR family transcriptional regulator</fullName>
    </submittedName>
</protein>
<evidence type="ECO:0000313" key="4">
    <source>
        <dbReference type="EMBL" id="MBD8490828.1"/>
    </source>
</evidence>
<dbReference type="Gene3D" id="1.10.357.10">
    <property type="entry name" value="Tetracycline Repressor, domain 2"/>
    <property type="match status" value="1"/>
</dbReference>
<feature type="domain" description="HTH tetR-type" evidence="3">
    <location>
        <begin position="1"/>
        <end position="61"/>
    </location>
</feature>
<dbReference type="SUPFAM" id="SSF48498">
    <property type="entry name" value="Tetracyclin repressor-like, C-terminal domain"/>
    <property type="match status" value="1"/>
</dbReference>
<dbReference type="PANTHER" id="PTHR43479:SF11">
    <property type="entry name" value="ACREF_ENVCD OPERON REPRESSOR-RELATED"/>
    <property type="match status" value="1"/>
</dbReference>
<dbReference type="PANTHER" id="PTHR43479">
    <property type="entry name" value="ACREF/ENVCD OPERON REPRESSOR-RELATED"/>
    <property type="match status" value="1"/>
</dbReference>
<feature type="DNA-binding region" description="H-T-H motif" evidence="2">
    <location>
        <begin position="24"/>
        <end position="43"/>
    </location>
</feature>
<gene>
    <name evidence="4" type="ORF">IFO69_18900</name>
</gene>
<keyword evidence="5" id="KW-1185">Reference proteome</keyword>
<dbReference type="RefSeq" id="WP_192011696.1">
    <property type="nucleotide sequence ID" value="NZ_JACYTQ010000008.1"/>
</dbReference>
<keyword evidence="1 2" id="KW-0238">DNA-binding</keyword>
<dbReference type="PRINTS" id="PR00455">
    <property type="entry name" value="HTHTETR"/>
</dbReference>
<dbReference type="Proteomes" id="UP000647133">
    <property type="component" value="Unassembled WGS sequence"/>
</dbReference>
<sequence>MNKKEQIFSATLDLIRDHGFHGCPMSMVAKNSNVAAGTIYHHFENKDDLIMELYHYVIQKLIDVANENDDPSMDFKTRFMNFWHAMKAFYMQEKSVQRFIDQFLNSPFYTEEIQTSDNKWHLWLRSFFEDGIRNGELRSGVRPEILAIMVHGSIISSVKVNYYHSKKINKDQLNLGEIANMVWDGIKKQDE</sequence>
<evidence type="ECO:0000259" key="3">
    <source>
        <dbReference type="PROSITE" id="PS50977"/>
    </source>
</evidence>
<evidence type="ECO:0000313" key="5">
    <source>
        <dbReference type="Proteomes" id="UP000647133"/>
    </source>
</evidence>
<dbReference type="InterPro" id="IPR009057">
    <property type="entry name" value="Homeodomain-like_sf"/>
</dbReference>
<dbReference type="SUPFAM" id="SSF46689">
    <property type="entry name" value="Homeodomain-like"/>
    <property type="match status" value="1"/>
</dbReference>
<dbReference type="Pfam" id="PF00440">
    <property type="entry name" value="TetR_N"/>
    <property type="match status" value="1"/>
</dbReference>
<dbReference type="InterPro" id="IPR036271">
    <property type="entry name" value="Tet_transcr_reg_TetR-rel_C_sf"/>
</dbReference>
<evidence type="ECO:0000256" key="1">
    <source>
        <dbReference type="ARBA" id="ARBA00023125"/>
    </source>
</evidence>
<dbReference type="InterPro" id="IPR001647">
    <property type="entry name" value="HTH_TetR"/>
</dbReference>
<reference evidence="4 5" key="1">
    <citation type="submission" date="2020-09" db="EMBL/GenBank/DDBJ databases">
        <title>Echinicola sp. CAU 1574 isolated from sand of Sido Beach.</title>
        <authorList>
            <person name="Kim W."/>
        </authorList>
    </citation>
    <scope>NUCLEOTIDE SEQUENCE [LARGE SCALE GENOMIC DNA]</scope>
    <source>
        <strain evidence="4 5">CAU 1574</strain>
    </source>
</reference>
<dbReference type="InterPro" id="IPR050624">
    <property type="entry name" value="HTH-type_Tx_Regulator"/>
</dbReference>
<name>A0ABR9APW0_9BACT</name>
<dbReference type="PROSITE" id="PS50977">
    <property type="entry name" value="HTH_TETR_2"/>
    <property type="match status" value="1"/>
</dbReference>
<proteinExistence type="predicted"/>
<comment type="caution">
    <text evidence="4">The sequence shown here is derived from an EMBL/GenBank/DDBJ whole genome shotgun (WGS) entry which is preliminary data.</text>
</comment>
<dbReference type="EMBL" id="JACYTQ010000008">
    <property type="protein sequence ID" value="MBD8490828.1"/>
    <property type="molecule type" value="Genomic_DNA"/>
</dbReference>